<feature type="transmembrane region" description="Helical" evidence="1">
    <location>
        <begin position="120"/>
        <end position="146"/>
    </location>
</feature>
<evidence type="ECO:0000256" key="1">
    <source>
        <dbReference type="SAM" id="Phobius"/>
    </source>
</evidence>
<reference evidence="2" key="1">
    <citation type="submission" date="2016-06" db="UniProtKB">
        <authorList>
            <consortium name="WormBaseParasite"/>
        </authorList>
    </citation>
    <scope>IDENTIFICATION</scope>
</reference>
<keyword evidence="1" id="KW-0472">Membrane</keyword>
<organism evidence="2">
    <name type="scientific">Schistosoma curassoni</name>
    <dbReference type="NCBI Taxonomy" id="6186"/>
    <lineage>
        <taxon>Eukaryota</taxon>
        <taxon>Metazoa</taxon>
        <taxon>Spiralia</taxon>
        <taxon>Lophotrochozoa</taxon>
        <taxon>Platyhelminthes</taxon>
        <taxon>Trematoda</taxon>
        <taxon>Digenea</taxon>
        <taxon>Strigeidida</taxon>
        <taxon>Schistosomatoidea</taxon>
        <taxon>Schistosomatidae</taxon>
        <taxon>Schistosoma</taxon>
    </lineage>
</organism>
<name>A0A183L1X4_9TREM</name>
<dbReference type="AlphaFoldDB" id="A0A183L1X4"/>
<proteinExistence type="predicted"/>
<evidence type="ECO:0000313" key="2">
    <source>
        <dbReference type="WBParaSite" id="SCUD_0002132801-mRNA-1"/>
    </source>
</evidence>
<feature type="transmembrane region" description="Helical" evidence="1">
    <location>
        <begin position="51"/>
        <end position="74"/>
    </location>
</feature>
<keyword evidence="1" id="KW-0812">Transmembrane</keyword>
<dbReference type="WBParaSite" id="SCUD_0002132801-mRNA-1">
    <property type="protein sequence ID" value="SCUD_0002132801-mRNA-1"/>
    <property type="gene ID" value="SCUD_0002132801"/>
</dbReference>
<accession>A0A183L1X4</accession>
<sequence length="174" mass="19529">MYILSTPSLPLISSSVRNWFILPHSRLLLVVYGQRTLSILCRPFSINTCTFMMMAVVVSALYSIVVLTFILKILTLKLLADSCFEFHIFFNCRNSVLALPILAITSASDPPCSSIMLSRYVIVSILSRASPLSVIELMFSVLYLTILRFTLYMLRPIDAETSGCLDLLLFVGME</sequence>
<protein>
    <submittedName>
        <fullName evidence="2">G_PROTEIN_RECEP_F1_2 domain-containing protein</fullName>
    </submittedName>
</protein>
<keyword evidence="1" id="KW-1133">Transmembrane helix</keyword>